<feature type="domain" description="Protein zer-1 homolog-like C-terminal" evidence="3">
    <location>
        <begin position="2"/>
        <end position="100"/>
    </location>
</feature>
<feature type="non-terminal residue" evidence="4">
    <location>
        <position position="1"/>
    </location>
</feature>
<evidence type="ECO:0000313" key="4">
    <source>
        <dbReference type="EMBL" id="MEQ2175797.1"/>
    </source>
</evidence>
<evidence type="ECO:0000259" key="3">
    <source>
        <dbReference type="Pfam" id="PF22964"/>
    </source>
</evidence>
<dbReference type="InterPro" id="IPR055142">
    <property type="entry name" value="ZER1-like_C"/>
</dbReference>
<accession>A0ABV0NZZ0</accession>
<comment type="similarity">
    <text evidence="1">Belongs to the zyg-11 family.</text>
</comment>
<dbReference type="Pfam" id="PF22964">
    <property type="entry name" value="ZER1-like_2nd"/>
    <property type="match status" value="1"/>
</dbReference>
<dbReference type="InterPro" id="IPR016024">
    <property type="entry name" value="ARM-type_fold"/>
</dbReference>
<dbReference type="EMBL" id="JAHRIO010052059">
    <property type="protein sequence ID" value="MEQ2175797.1"/>
    <property type="molecule type" value="Genomic_DNA"/>
</dbReference>
<sequence>SFPNESSIQQKVLGLLNNIAEVRELHGELMVPSFLDHIRTLLHSPEVEVSYFAAGILAHLTSRGEKAWTLSPGLRFSLLEQLHAVIMKWPPPECEMVAYR</sequence>
<evidence type="ECO:0000256" key="1">
    <source>
        <dbReference type="ARBA" id="ARBA00009420"/>
    </source>
</evidence>
<protein>
    <submittedName>
        <fullName evidence="4">Protein zyg-11</fullName>
    </submittedName>
</protein>
<gene>
    <name evidence="4" type="primary">ZYG11</name>
    <name evidence="4" type="ORF">GOODEAATRI_021390</name>
</gene>
<reference evidence="4 5" key="1">
    <citation type="submission" date="2021-06" db="EMBL/GenBank/DDBJ databases">
        <authorList>
            <person name="Palmer J.M."/>
        </authorList>
    </citation>
    <scope>NUCLEOTIDE SEQUENCE [LARGE SCALE GENOMIC DNA]</scope>
    <source>
        <strain evidence="4 5">GA_2019</strain>
        <tissue evidence="4">Muscle</tissue>
    </source>
</reference>
<comment type="caution">
    <text evidence="4">The sequence shown here is derived from an EMBL/GenBank/DDBJ whole genome shotgun (WGS) entry which is preliminary data.</text>
</comment>
<dbReference type="SUPFAM" id="SSF48371">
    <property type="entry name" value="ARM repeat"/>
    <property type="match status" value="1"/>
</dbReference>
<dbReference type="Proteomes" id="UP001476798">
    <property type="component" value="Unassembled WGS sequence"/>
</dbReference>
<keyword evidence="5" id="KW-1185">Reference proteome</keyword>
<dbReference type="PANTHER" id="PTHR12904:SF22">
    <property type="entry name" value="ZYG-11 FAMILY MEMBER B, CELL CYCLE REGULATOR"/>
    <property type="match status" value="1"/>
</dbReference>
<evidence type="ECO:0000256" key="2">
    <source>
        <dbReference type="ARBA" id="ARBA00022786"/>
    </source>
</evidence>
<dbReference type="InterPro" id="IPR051341">
    <property type="entry name" value="Zyg-11_UBL_adapter"/>
</dbReference>
<evidence type="ECO:0000313" key="5">
    <source>
        <dbReference type="Proteomes" id="UP001476798"/>
    </source>
</evidence>
<dbReference type="InterPro" id="IPR011989">
    <property type="entry name" value="ARM-like"/>
</dbReference>
<keyword evidence="2" id="KW-0833">Ubl conjugation pathway</keyword>
<dbReference type="Gene3D" id="1.25.10.10">
    <property type="entry name" value="Leucine-rich Repeat Variant"/>
    <property type="match status" value="1"/>
</dbReference>
<organism evidence="4 5">
    <name type="scientific">Goodea atripinnis</name>
    <dbReference type="NCBI Taxonomy" id="208336"/>
    <lineage>
        <taxon>Eukaryota</taxon>
        <taxon>Metazoa</taxon>
        <taxon>Chordata</taxon>
        <taxon>Craniata</taxon>
        <taxon>Vertebrata</taxon>
        <taxon>Euteleostomi</taxon>
        <taxon>Actinopterygii</taxon>
        <taxon>Neopterygii</taxon>
        <taxon>Teleostei</taxon>
        <taxon>Neoteleostei</taxon>
        <taxon>Acanthomorphata</taxon>
        <taxon>Ovalentaria</taxon>
        <taxon>Atherinomorphae</taxon>
        <taxon>Cyprinodontiformes</taxon>
        <taxon>Goodeidae</taxon>
        <taxon>Goodea</taxon>
    </lineage>
</organism>
<dbReference type="PANTHER" id="PTHR12904">
    <property type="match status" value="1"/>
</dbReference>
<proteinExistence type="inferred from homology"/>
<name>A0ABV0NZZ0_9TELE</name>